<feature type="region of interest" description="Disordered" evidence="1">
    <location>
        <begin position="52"/>
        <end position="96"/>
    </location>
</feature>
<dbReference type="AlphaFoldDB" id="A0AAD1WHW5"/>
<reference evidence="2" key="1">
    <citation type="submission" date="2022-03" db="EMBL/GenBank/DDBJ databases">
        <authorList>
            <person name="Alioto T."/>
            <person name="Alioto T."/>
            <person name="Gomez Garrido J."/>
        </authorList>
    </citation>
    <scope>NUCLEOTIDE SEQUENCE</scope>
</reference>
<dbReference type="EMBL" id="OW240918">
    <property type="protein sequence ID" value="CAH2306276.1"/>
    <property type="molecule type" value="Genomic_DNA"/>
</dbReference>
<accession>A0AAD1WHW5</accession>
<organism evidence="2 3">
    <name type="scientific">Pelobates cultripes</name>
    <name type="common">Western spadefoot toad</name>
    <dbReference type="NCBI Taxonomy" id="61616"/>
    <lineage>
        <taxon>Eukaryota</taxon>
        <taxon>Metazoa</taxon>
        <taxon>Chordata</taxon>
        <taxon>Craniata</taxon>
        <taxon>Vertebrata</taxon>
        <taxon>Euteleostomi</taxon>
        <taxon>Amphibia</taxon>
        <taxon>Batrachia</taxon>
        <taxon>Anura</taxon>
        <taxon>Pelobatoidea</taxon>
        <taxon>Pelobatidae</taxon>
        <taxon>Pelobates</taxon>
    </lineage>
</organism>
<sequence length="110" mass="12513">MAAERLPLKQTQLSNHTNLHDIITDIMQRLDKLFNDFWERLQSRKQTAQIKHQDLLEVGKKGRGQRGARKSPSGKVPVHQPILTRPSPPELKAKRVLTVIREGNSCSGSR</sequence>
<keyword evidence="3" id="KW-1185">Reference proteome</keyword>
<name>A0AAD1WHW5_PELCU</name>
<evidence type="ECO:0000256" key="1">
    <source>
        <dbReference type="SAM" id="MobiDB-lite"/>
    </source>
</evidence>
<evidence type="ECO:0000313" key="3">
    <source>
        <dbReference type="Proteomes" id="UP001295444"/>
    </source>
</evidence>
<proteinExistence type="predicted"/>
<dbReference type="Proteomes" id="UP001295444">
    <property type="component" value="Chromosome 07"/>
</dbReference>
<protein>
    <submittedName>
        <fullName evidence="2">Uncharacterized protein</fullName>
    </submittedName>
</protein>
<gene>
    <name evidence="2" type="ORF">PECUL_23A053320</name>
</gene>
<evidence type="ECO:0000313" key="2">
    <source>
        <dbReference type="EMBL" id="CAH2306276.1"/>
    </source>
</evidence>